<evidence type="ECO:0000256" key="2">
    <source>
        <dbReference type="SAM" id="Phobius"/>
    </source>
</evidence>
<comment type="caution">
    <text evidence="3">The sequence shown here is derived from an EMBL/GenBank/DDBJ whole genome shotgun (WGS) entry which is preliminary data.</text>
</comment>
<evidence type="ECO:0000313" key="4">
    <source>
        <dbReference type="Proteomes" id="UP000694501"/>
    </source>
</evidence>
<feature type="transmembrane region" description="Helical" evidence="2">
    <location>
        <begin position="353"/>
        <end position="371"/>
    </location>
</feature>
<keyword evidence="2" id="KW-0472">Membrane</keyword>
<evidence type="ECO:0000313" key="3">
    <source>
        <dbReference type="EMBL" id="MBU7597013.1"/>
    </source>
</evidence>
<organism evidence="3 4">
    <name type="scientific">Streptomyces tardus</name>
    <dbReference type="NCBI Taxonomy" id="2780544"/>
    <lineage>
        <taxon>Bacteria</taxon>
        <taxon>Bacillati</taxon>
        <taxon>Actinomycetota</taxon>
        <taxon>Actinomycetes</taxon>
        <taxon>Kitasatosporales</taxon>
        <taxon>Streptomycetaceae</taxon>
        <taxon>Streptomyces</taxon>
    </lineage>
</organism>
<protein>
    <submittedName>
        <fullName evidence="3">Uncharacterized protein</fullName>
    </submittedName>
</protein>
<accession>A0A949JDI5</accession>
<dbReference type="RefSeq" id="WP_211043022.1">
    <property type="nucleotide sequence ID" value="NZ_JAELVF020000001.1"/>
</dbReference>
<sequence>MGIESERLVLDYLSRVGDLAHGTSMTAAERAKLIGQLRSTIEQRRAKAEGVETTSSVRKILKSVGRPEQVVASISGSEATIPEPRPSDGSSTTGRTSVRGLGARLFKGREGAGGAAPAGGSGSGGPAAPVPQQYADAPTDQGAPTAGTGTGFPTTGSPPPHLAGMDELSAAESDPDWWRNDPSPYIKKSGGEIDGFVGGIEIPEMLKPPPKEGVAGEQPGVTRGLPAQGGVPAIEQDVPAEKAEPPAGRGLLRRLRGGGLTAAGVPRAGGLVELAAVLTLAAGAALGNLIALGLGWLMAWWSPRLSRNEAKWAAAGMPALVAVGTAVWLWGRAGERWGEPIPEGALGEVLNESYPWLLRTAAAASAAFLLWRARRPR</sequence>
<keyword evidence="2" id="KW-0812">Transmembrane</keyword>
<feature type="compositionally biased region" description="Gly residues" evidence="1">
    <location>
        <begin position="111"/>
        <end position="125"/>
    </location>
</feature>
<evidence type="ECO:0000256" key="1">
    <source>
        <dbReference type="SAM" id="MobiDB-lite"/>
    </source>
</evidence>
<dbReference type="Proteomes" id="UP000694501">
    <property type="component" value="Unassembled WGS sequence"/>
</dbReference>
<feature type="compositionally biased region" description="Low complexity" evidence="1">
    <location>
        <begin position="137"/>
        <end position="155"/>
    </location>
</feature>
<dbReference type="EMBL" id="JAELVF020000001">
    <property type="protein sequence ID" value="MBU7597013.1"/>
    <property type="molecule type" value="Genomic_DNA"/>
</dbReference>
<keyword evidence="2" id="KW-1133">Transmembrane helix</keyword>
<name>A0A949JDI5_9ACTN</name>
<dbReference type="AlphaFoldDB" id="A0A949JDI5"/>
<feature type="transmembrane region" description="Helical" evidence="2">
    <location>
        <begin position="312"/>
        <end position="333"/>
    </location>
</feature>
<keyword evidence="4" id="KW-1185">Reference proteome</keyword>
<reference evidence="3" key="1">
    <citation type="submission" date="2021-06" db="EMBL/GenBank/DDBJ databases">
        <title>Sequencing of actinobacteria type strains.</title>
        <authorList>
            <person name="Nguyen G.-S."/>
            <person name="Wentzel A."/>
        </authorList>
    </citation>
    <scope>NUCLEOTIDE SEQUENCE</scope>
    <source>
        <strain evidence="3">P38-E01</strain>
    </source>
</reference>
<gene>
    <name evidence="3" type="ORF">JGS22_005010</name>
</gene>
<feature type="transmembrane region" description="Helical" evidence="2">
    <location>
        <begin position="274"/>
        <end position="300"/>
    </location>
</feature>
<proteinExistence type="predicted"/>
<feature type="region of interest" description="Disordered" evidence="1">
    <location>
        <begin position="66"/>
        <end position="190"/>
    </location>
</feature>